<dbReference type="EMBL" id="JANJYI010000003">
    <property type="protein sequence ID" value="KAK2655705.1"/>
    <property type="molecule type" value="Genomic_DNA"/>
</dbReference>
<evidence type="ECO:0000313" key="1">
    <source>
        <dbReference type="EMBL" id="KAK2655705.1"/>
    </source>
</evidence>
<gene>
    <name evidence="1" type="ORF">Ddye_008757</name>
</gene>
<proteinExistence type="predicted"/>
<name>A0AAE0CLL9_9ROSI</name>
<keyword evidence="2" id="KW-1185">Reference proteome</keyword>
<reference evidence="1" key="1">
    <citation type="journal article" date="2023" name="Plant J.">
        <title>Genome sequences and population genomics provide insights into the demographic history, inbreeding, and mutation load of two 'living fossil' tree species of Dipteronia.</title>
        <authorList>
            <person name="Feng Y."/>
            <person name="Comes H.P."/>
            <person name="Chen J."/>
            <person name="Zhu S."/>
            <person name="Lu R."/>
            <person name="Zhang X."/>
            <person name="Li P."/>
            <person name="Qiu J."/>
            <person name="Olsen K.M."/>
            <person name="Qiu Y."/>
        </authorList>
    </citation>
    <scope>NUCLEOTIDE SEQUENCE</scope>
    <source>
        <strain evidence="1">KIB01</strain>
    </source>
</reference>
<dbReference type="PANTHER" id="PTHR46872:SF10">
    <property type="entry name" value="MYB-LIKE DOMAIN-CONTAINING PROTEIN"/>
    <property type="match status" value="1"/>
</dbReference>
<dbReference type="AlphaFoldDB" id="A0AAE0CLL9"/>
<accession>A0AAE0CLL9</accession>
<evidence type="ECO:0000313" key="2">
    <source>
        <dbReference type="Proteomes" id="UP001280121"/>
    </source>
</evidence>
<organism evidence="1 2">
    <name type="scientific">Dipteronia dyeriana</name>
    <dbReference type="NCBI Taxonomy" id="168575"/>
    <lineage>
        <taxon>Eukaryota</taxon>
        <taxon>Viridiplantae</taxon>
        <taxon>Streptophyta</taxon>
        <taxon>Embryophyta</taxon>
        <taxon>Tracheophyta</taxon>
        <taxon>Spermatophyta</taxon>
        <taxon>Magnoliopsida</taxon>
        <taxon>eudicotyledons</taxon>
        <taxon>Gunneridae</taxon>
        <taxon>Pentapetalae</taxon>
        <taxon>rosids</taxon>
        <taxon>malvids</taxon>
        <taxon>Sapindales</taxon>
        <taxon>Sapindaceae</taxon>
        <taxon>Hippocastanoideae</taxon>
        <taxon>Acereae</taxon>
        <taxon>Dipteronia</taxon>
    </lineage>
</organism>
<dbReference type="Proteomes" id="UP001280121">
    <property type="component" value="Unassembled WGS sequence"/>
</dbReference>
<protein>
    <submittedName>
        <fullName evidence="1">Uncharacterized protein</fullName>
    </submittedName>
</protein>
<sequence length="200" mass="22044">MVEKRPFDGEEIFEVSSKHARQDEHNNQLFSSSELVFPEVCPHLSDTSGVATFIQSNTGFDKKLASDTFTEQVCTGNVETGCPGCISNSSWPTSSTSEEDSLSETPIHVLYFSEYYNLERPTRTMTHCADIYSLLLDRPPRKPVPIGPNHQADIPACGSYCIKKTSNLVGTSEIVLGTEDVAGDEDEKLLMGTCVIPMRD</sequence>
<dbReference type="PANTHER" id="PTHR46872">
    <property type="entry name" value="DNA BINDING PROTEIN"/>
    <property type="match status" value="1"/>
</dbReference>
<comment type="caution">
    <text evidence="1">The sequence shown here is derived from an EMBL/GenBank/DDBJ whole genome shotgun (WGS) entry which is preliminary data.</text>
</comment>